<reference evidence="9" key="1">
    <citation type="submission" date="2023-01" db="EMBL/GenBank/DDBJ databases">
        <title>Key to firefly adult light organ development and bioluminescence: homeobox transcription factors regulate luciferase expression and transportation to peroxisome.</title>
        <authorList>
            <person name="Fu X."/>
        </authorList>
    </citation>
    <scope>NUCLEOTIDE SEQUENCE [LARGE SCALE GENOMIC DNA]</scope>
</reference>
<dbReference type="Pfam" id="PF00135">
    <property type="entry name" value="COesterase"/>
    <property type="match status" value="1"/>
</dbReference>
<keyword evidence="5" id="KW-0325">Glycoprotein</keyword>
<dbReference type="PROSITE" id="PS00122">
    <property type="entry name" value="CARBOXYLESTERASE_B_1"/>
    <property type="match status" value="1"/>
</dbReference>
<evidence type="ECO:0000256" key="3">
    <source>
        <dbReference type="ARBA" id="ARBA00022801"/>
    </source>
</evidence>
<keyword evidence="2" id="KW-0719">Serine esterase</keyword>
<evidence type="ECO:0000256" key="2">
    <source>
        <dbReference type="ARBA" id="ARBA00022487"/>
    </source>
</evidence>
<keyword evidence="3 6" id="KW-0378">Hydrolase</keyword>
<dbReference type="AlphaFoldDB" id="A0AAN7S9U3"/>
<keyword evidence="4" id="KW-1015">Disulfide bond</keyword>
<comment type="caution">
    <text evidence="8">The sequence shown here is derived from an EMBL/GenBank/DDBJ whole genome shotgun (WGS) entry which is preliminary data.</text>
</comment>
<dbReference type="InterPro" id="IPR029058">
    <property type="entry name" value="AB_hydrolase_fold"/>
</dbReference>
<dbReference type="Gene3D" id="3.40.50.1820">
    <property type="entry name" value="alpha/beta hydrolase"/>
    <property type="match status" value="1"/>
</dbReference>
<feature type="chain" id="PRO_5042662929" description="Carboxylic ester hydrolase" evidence="6">
    <location>
        <begin position="18"/>
        <end position="546"/>
    </location>
</feature>
<evidence type="ECO:0000256" key="1">
    <source>
        <dbReference type="ARBA" id="ARBA00005964"/>
    </source>
</evidence>
<dbReference type="InterPro" id="IPR002018">
    <property type="entry name" value="CarbesteraseB"/>
</dbReference>
<protein>
    <recommendedName>
        <fullName evidence="6">Carboxylic ester hydrolase</fullName>
        <ecNumber evidence="6">3.1.1.-</ecNumber>
    </recommendedName>
</protein>
<dbReference type="EC" id="3.1.1.-" evidence="6"/>
<dbReference type="GO" id="GO:0052689">
    <property type="term" value="F:carboxylic ester hydrolase activity"/>
    <property type="evidence" value="ECO:0007669"/>
    <property type="project" value="UniProtKB-KW"/>
</dbReference>
<dbReference type="EMBL" id="JARPUR010000003">
    <property type="protein sequence ID" value="KAK4880591.1"/>
    <property type="molecule type" value="Genomic_DNA"/>
</dbReference>
<dbReference type="PANTHER" id="PTHR43142:SF1">
    <property type="entry name" value="CARBOXYLIC ESTER HYDROLASE"/>
    <property type="match status" value="1"/>
</dbReference>
<evidence type="ECO:0000256" key="5">
    <source>
        <dbReference type="ARBA" id="ARBA00023180"/>
    </source>
</evidence>
<evidence type="ECO:0000313" key="8">
    <source>
        <dbReference type="EMBL" id="KAK4880591.1"/>
    </source>
</evidence>
<gene>
    <name evidence="8" type="ORF">RN001_008737</name>
</gene>
<dbReference type="Proteomes" id="UP001353858">
    <property type="component" value="Unassembled WGS sequence"/>
</dbReference>
<comment type="similarity">
    <text evidence="1 6">Belongs to the type-B carboxylesterase/lipase family.</text>
</comment>
<organism evidence="8 9">
    <name type="scientific">Aquatica leii</name>
    <dbReference type="NCBI Taxonomy" id="1421715"/>
    <lineage>
        <taxon>Eukaryota</taxon>
        <taxon>Metazoa</taxon>
        <taxon>Ecdysozoa</taxon>
        <taxon>Arthropoda</taxon>
        <taxon>Hexapoda</taxon>
        <taxon>Insecta</taxon>
        <taxon>Pterygota</taxon>
        <taxon>Neoptera</taxon>
        <taxon>Endopterygota</taxon>
        <taxon>Coleoptera</taxon>
        <taxon>Polyphaga</taxon>
        <taxon>Elateriformia</taxon>
        <taxon>Elateroidea</taxon>
        <taxon>Lampyridae</taxon>
        <taxon>Luciolinae</taxon>
        <taxon>Aquatica</taxon>
    </lineage>
</organism>
<dbReference type="PANTHER" id="PTHR43142">
    <property type="entry name" value="CARBOXYLIC ESTER HYDROLASE"/>
    <property type="match status" value="1"/>
</dbReference>
<feature type="domain" description="Carboxylesterase type B" evidence="7">
    <location>
        <begin position="20"/>
        <end position="530"/>
    </location>
</feature>
<keyword evidence="6" id="KW-0732">Signal</keyword>
<evidence type="ECO:0000256" key="4">
    <source>
        <dbReference type="ARBA" id="ARBA00023157"/>
    </source>
</evidence>
<feature type="signal peptide" evidence="6">
    <location>
        <begin position="1"/>
        <end position="17"/>
    </location>
</feature>
<evidence type="ECO:0000256" key="6">
    <source>
        <dbReference type="RuleBase" id="RU361235"/>
    </source>
</evidence>
<dbReference type="InterPro" id="IPR019826">
    <property type="entry name" value="Carboxylesterase_B_AS"/>
</dbReference>
<evidence type="ECO:0000259" key="7">
    <source>
        <dbReference type="Pfam" id="PF00135"/>
    </source>
</evidence>
<dbReference type="InterPro" id="IPR019819">
    <property type="entry name" value="Carboxylesterase_B_CS"/>
</dbReference>
<keyword evidence="9" id="KW-1185">Reference proteome</keyword>
<dbReference type="PROSITE" id="PS00941">
    <property type="entry name" value="CARBOXYLESTERASE_B_2"/>
    <property type="match status" value="1"/>
</dbReference>
<dbReference type="SUPFAM" id="SSF53474">
    <property type="entry name" value="alpha/beta-Hydrolases"/>
    <property type="match status" value="1"/>
</dbReference>
<name>A0AAN7S9U3_9COLE</name>
<accession>A0AAN7S9U3</accession>
<evidence type="ECO:0000313" key="9">
    <source>
        <dbReference type="Proteomes" id="UP001353858"/>
    </source>
</evidence>
<sequence>MLKTIILVCVCFTITTQNENPLLKIDQGTLRGTFRKSLSGKEYGSFTGIPYAQPPVGELRFKMPEPAHSWEGILDATKNHGACPQMNVFIGDYNIRGDEDCLYLNVYTPQIKLSDNQDLLPVMFFIHGGGLTCGDATTYTPDILIDYDVILVTINYRLGALGFLVTLKDGVISGNNGLKDQNLALKWVKNNIVHFGGNPDNIVVFGHSAGALSAHYHMLSSALSLWGLGSITTMLKNTEKLANLLDCPSIPNEALIDCLRKIPANDIVKQDIHFFEWLYLPLAPFQPIIETESKEAFLAEEPADIIKKDMAAKVPMMIGITSEDGAMFTAGIYKNKLEEDLDLRFNVVAPVLLAYEESSSNKNEISERVRSFYFGNNRIDDNSKNNVTKMVTDAWLYTPTHNSVKLHSQYTRQNVYYYVFGYRGTQSYSLIFSDVNDKYNYGVCHGDELFYLFNLKFTPDKEFTEDELKISNVLGSLWTNFAKTKNPTPSTNEIIPTIWSPVKSNNIQYYYINKKMEMKNDMNSEALRFWKNVTSNSRSEKIKDEL</sequence>
<proteinExistence type="inferred from homology"/>